<feature type="region of interest" description="Disordered" evidence="1">
    <location>
        <begin position="1"/>
        <end position="40"/>
    </location>
</feature>
<dbReference type="AlphaFoldDB" id="A0A9Q1HS12"/>
<accession>A0A9Q1HS12</accession>
<protein>
    <recommendedName>
        <fullName evidence="2">FAM21/CAPZIP domain-containing protein</fullName>
    </recommendedName>
</protein>
<feature type="compositionally biased region" description="Basic and acidic residues" evidence="1">
    <location>
        <begin position="225"/>
        <end position="237"/>
    </location>
</feature>
<evidence type="ECO:0000313" key="3">
    <source>
        <dbReference type="EMBL" id="KAJ8256667.1"/>
    </source>
</evidence>
<dbReference type="Pfam" id="PF15255">
    <property type="entry name" value="CAP-ZIP_m"/>
    <property type="match status" value="1"/>
</dbReference>
<feature type="region of interest" description="Disordered" evidence="1">
    <location>
        <begin position="89"/>
        <end position="265"/>
    </location>
</feature>
<dbReference type="Proteomes" id="UP001152803">
    <property type="component" value="Unassembled WGS sequence"/>
</dbReference>
<feature type="compositionally biased region" description="Polar residues" evidence="1">
    <location>
        <begin position="1"/>
        <end position="15"/>
    </location>
</feature>
<reference evidence="3" key="1">
    <citation type="journal article" date="2023" name="Science">
        <title>Genome structures resolve the early diversification of teleost fishes.</title>
        <authorList>
            <person name="Parey E."/>
            <person name="Louis A."/>
            <person name="Montfort J."/>
            <person name="Bouchez O."/>
            <person name="Roques C."/>
            <person name="Iampietro C."/>
            <person name="Lluch J."/>
            <person name="Castinel A."/>
            <person name="Donnadieu C."/>
            <person name="Desvignes T."/>
            <person name="Floi Bucao C."/>
            <person name="Jouanno E."/>
            <person name="Wen M."/>
            <person name="Mejri S."/>
            <person name="Dirks R."/>
            <person name="Jansen H."/>
            <person name="Henkel C."/>
            <person name="Chen W.J."/>
            <person name="Zahm M."/>
            <person name="Cabau C."/>
            <person name="Klopp C."/>
            <person name="Thompson A.W."/>
            <person name="Robinson-Rechavi M."/>
            <person name="Braasch I."/>
            <person name="Lecointre G."/>
            <person name="Bobe J."/>
            <person name="Postlethwait J.H."/>
            <person name="Berthelot C."/>
            <person name="Roest Crollius H."/>
            <person name="Guiguen Y."/>
        </authorList>
    </citation>
    <scope>NUCLEOTIDE SEQUENCE</scope>
    <source>
        <strain evidence="3">Concon-B</strain>
    </source>
</reference>
<gene>
    <name evidence="3" type="ORF">COCON_G00188190</name>
</gene>
<sequence>MEKNSVGSSAANHTGNLKGHNVLPPTGTEEKPVRRRPPRSLQLNIKRFEEQAVEEKPAVSPRVLTVKSRSSPLIEKLQANLALTPTALLHSPKSPEAPISFEEPPEGAVLPSINKGRARLSLKRRPPTRQHRKSCGEEEGAAGGADGLPRGEGDEDAGESADREDEAFGARKPSGSDAGGERPVGAPGADEDRQETTPLTQEVRSTGDKAAAEPEGAGLPGEPCAGDRARANQRDGAESQPQEEEEKEGESAIGPDEVTIEFSVK</sequence>
<evidence type="ECO:0000313" key="4">
    <source>
        <dbReference type="Proteomes" id="UP001152803"/>
    </source>
</evidence>
<feature type="compositionally biased region" description="Basic residues" evidence="1">
    <location>
        <begin position="116"/>
        <end position="133"/>
    </location>
</feature>
<dbReference type="OrthoDB" id="9450049at2759"/>
<feature type="domain" description="FAM21/CAPZIP" evidence="2">
    <location>
        <begin position="93"/>
        <end position="138"/>
    </location>
</feature>
<evidence type="ECO:0000256" key="1">
    <source>
        <dbReference type="SAM" id="MobiDB-lite"/>
    </source>
</evidence>
<keyword evidence="4" id="KW-1185">Reference proteome</keyword>
<dbReference type="InterPro" id="IPR029341">
    <property type="entry name" value="FAM21/CAPZIP"/>
</dbReference>
<organism evidence="3 4">
    <name type="scientific">Conger conger</name>
    <name type="common">Conger eel</name>
    <name type="synonym">Muraena conger</name>
    <dbReference type="NCBI Taxonomy" id="82655"/>
    <lineage>
        <taxon>Eukaryota</taxon>
        <taxon>Metazoa</taxon>
        <taxon>Chordata</taxon>
        <taxon>Craniata</taxon>
        <taxon>Vertebrata</taxon>
        <taxon>Euteleostomi</taxon>
        <taxon>Actinopterygii</taxon>
        <taxon>Neopterygii</taxon>
        <taxon>Teleostei</taxon>
        <taxon>Anguilliformes</taxon>
        <taxon>Congridae</taxon>
        <taxon>Conger</taxon>
    </lineage>
</organism>
<dbReference type="EMBL" id="JAFJMO010000014">
    <property type="protein sequence ID" value="KAJ8256667.1"/>
    <property type="molecule type" value="Genomic_DNA"/>
</dbReference>
<evidence type="ECO:0000259" key="2">
    <source>
        <dbReference type="Pfam" id="PF15255"/>
    </source>
</evidence>
<name>A0A9Q1HS12_CONCO</name>
<comment type="caution">
    <text evidence="3">The sequence shown here is derived from an EMBL/GenBank/DDBJ whole genome shotgun (WGS) entry which is preliminary data.</text>
</comment>
<feature type="compositionally biased region" description="Low complexity" evidence="1">
    <location>
        <begin position="213"/>
        <end position="224"/>
    </location>
</feature>
<feature type="compositionally biased region" description="Acidic residues" evidence="1">
    <location>
        <begin position="153"/>
        <end position="167"/>
    </location>
</feature>
<proteinExistence type="predicted"/>